<dbReference type="InterPro" id="IPR050958">
    <property type="entry name" value="Cell_Adh-Cytoskel_Orgn"/>
</dbReference>
<comment type="caution">
    <text evidence="2">The sequence shown here is derived from an EMBL/GenBank/DDBJ whole genome shotgun (WGS) entry which is preliminary data.</text>
</comment>
<feature type="non-terminal residue" evidence="2">
    <location>
        <position position="1"/>
    </location>
</feature>
<dbReference type="GO" id="GO:0008046">
    <property type="term" value="F:axon guidance receptor activity"/>
    <property type="evidence" value="ECO:0007669"/>
    <property type="project" value="TreeGrafter"/>
</dbReference>
<dbReference type="SMART" id="SM00409">
    <property type="entry name" value="IG"/>
    <property type="match status" value="1"/>
</dbReference>
<reference evidence="2 3" key="1">
    <citation type="submission" date="2022-05" db="EMBL/GenBank/DDBJ databases">
        <authorList>
            <consortium name="Genoscope - CEA"/>
            <person name="William W."/>
        </authorList>
    </citation>
    <scope>NUCLEOTIDE SEQUENCE [LARGE SCALE GENOMIC DNA]</scope>
</reference>
<dbReference type="SUPFAM" id="SSF48726">
    <property type="entry name" value="Immunoglobulin"/>
    <property type="match status" value="1"/>
</dbReference>
<evidence type="ECO:0000259" key="1">
    <source>
        <dbReference type="PROSITE" id="PS50835"/>
    </source>
</evidence>
<accession>A0AAU9Y232</accession>
<protein>
    <recommendedName>
        <fullName evidence="1">Ig-like domain-containing protein</fullName>
    </recommendedName>
</protein>
<dbReference type="InterPro" id="IPR036179">
    <property type="entry name" value="Ig-like_dom_sf"/>
</dbReference>
<dbReference type="EMBL" id="CALNXJ010000128">
    <property type="protein sequence ID" value="CAH3166109.1"/>
    <property type="molecule type" value="Genomic_DNA"/>
</dbReference>
<dbReference type="GO" id="GO:0007156">
    <property type="term" value="P:homophilic cell adhesion via plasma membrane adhesion molecules"/>
    <property type="evidence" value="ECO:0007669"/>
    <property type="project" value="TreeGrafter"/>
</dbReference>
<dbReference type="SMART" id="SM00408">
    <property type="entry name" value="IGc2"/>
    <property type="match status" value="1"/>
</dbReference>
<keyword evidence="3" id="KW-1185">Reference proteome</keyword>
<feature type="domain" description="Ig-like" evidence="1">
    <location>
        <begin position="14"/>
        <end position="96"/>
    </location>
</feature>
<dbReference type="InterPro" id="IPR007110">
    <property type="entry name" value="Ig-like_dom"/>
</dbReference>
<evidence type="ECO:0000313" key="2">
    <source>
        <dbReference type="EMBL" id="CAH3166109.1"/>
    </source>
</evidence>
<dbReference type="PANTHER" id="PTHR45080:SF32">
    <property type="entry name" value="MAM DOMAIN CONTAINING GLYCOSYLPHOSPHATIDYLINOSITOL ANCHOR 1"/>
    <property type="match status" value="1"/>
</dbReference>
<proteinExistence type="predicted"/>
<sequence length="249" mass="27792">YNVFIFNCYFTVPPEITDPPELKPLLAIRENHTLICNATGNPLPNISWTKDGIPVDRFYVTGYQLDLFDVRLEDVGSYRCTASNGFGDNATSVSIVGIRCKEKVFTFSPVEMSILYFSISTVSKTCHSFFFSLYCQGWLCNMFNISNGNDCLNRSIGITLLSEVWTSALNNRDAISSVYTKNPGKQLYTVGLVDLRYSSGSVVAEVELKFERSVLDPLKPLEDEIKDGKFGSFTVSRELDLNPSKACAT</sequence>
<name>A0AAU9Y232_9CNID</name>
<dbReference type="GO" id="GO:0005886">
    <property type="term" value="C:plasma membrane"/>
    <property type="evidence" value="ECO:0007669"/>
    <property type="project" value="TreeGrafter"/>
</dbReference>
<dbReference type="AlphaFoldDB" id="A0AAU9Y232"/>
<evidence type="ECO:0000313" key="3">
    <source>
        <dbReference type="Proteomes" id="UP001159428"/>
    </source>
</evidence>
<dbReference type="GO" id="GO:0030424">
    <property type="term" value="C:axon"/>
    <property type="evidence" value="ECO:0007669"/>
    <property type="project" value="TreeGrafter"/>
</dbReference>
<dbReference type="InterPro" id="IPR013783">
    <property type="entry name" value="Ig-like_fold"/>
</dbReference>
<dbReference type="Proteomes" id="UP001159428">
    <property type="component" value="Unassembled WGS sequence"/>
</dbReference>
<organism evidence="2 3">
    <name type="scientific">Pocillopora meandrina</name>
    <dbReference type="NCBI Taxonomy" id="46732"/>
    <lineage>
        <taxon>Eukaryota</taxon>
        <taxon>Metazoa</taxon>
        <taxon>Cnidaria</taxon>
        <taxon>Anthozoa</taxon>
        <taxon>Hexacorallia</taxon>
        <taxon>Scleractinia</taxon>
        <taxon>Astrocoeniina</taxon>
        <taxon>Pocilloporidae</taxon>
        <taxon>Pocillopora</taxon>
    </lineage>
</organism>
<dbReference type="Gene3D" id="2.60.40.10">
    <property type="entry name" value="Immunoglobulins"/>
    <property type="match status" value="1"/>
</dbReference>
<dbReference type="GO" id="GO:0043025">
    <property type="term" value="C:neuronal cell body"/>
    <property type="evidence" value="ECO:0007669"/>
    <property type="project" value="TreeGrafter"/>
</dbReference>
<dbReference type="PANTHER" id="PTHR45080">
    <property type="entry name" value="CONTACTIN 5"/>
    <property type="match status" value="1"/>
</dbReference>
<dbReference type="InterPro" id="IPR003598">
    <property type="entry name" value="Ig_sub2"/>
</dbReference>
<dbReference type="InterPro" id="IPR003599">
    <property type="entry name" value="Ig_sub"/>
</dbReference>
<dbReference type="GO" id="GO:0050808">
    <property type="term" value="P:synapse organization"/>
    <property type="evidence" value="ECO:0007669"/>
    <property type="project" value="TreeGrafter"/>
</dbReference>
<gene>
    <name evidence="2" type="ORF">PMEA_00004494</name>
</gene>
<dbReference type="PROSITE" id="PS50835">
    <property type="entry name" value="IG_LIKE"/>
    <property type="match status" value="1"/>
</dbReference>
<dbReference type="Pfam" id="PF13927">
    <property type="entry name" value="Ig_3"/>
    <property type="match status" value="1"/>
</dbReference>